<organism evidence="4 5">
    <name type="scientific">Powellomyces hirtus</name>
    <dbReference type="NCBI Taxonomy" id="109895"/>
    <lineage>
        <taxon>Eukaryota</taxon>
        <taxon>Fungi</taxon>
        <taxon>Fungi incertae sedis</taxon>
        <taxon>Chytridiomycota</taxon>
        <taxon>Chytridiomycota incertae sedis</taxon>
        <taxon>Chytridiomycetes</taxon>
        <taxon>Spizellomycetales</taxon>
        <taxon>Powellomycetaceae</taxon>
        <taxon>Powellomyces</taxon>
    </lineage>
</organism>
<evidence type="ECO:0000313" key="5">
    <source>
        <dbReference type="Proteomes" id="UP000318582"/>
    </source>
</evidence>
<dbReference type="PANTHER" id="PTHR10131">
    <property type="entry name" value="TNF RECEPTOR ASSOCIATED FACTOR"/>
    <property type="match status" value="1"/>
</dbReference>
<name>A0A507DZ75_9FUNG</name>
<keyword evidence="1" id="KW-0862">Zinc</keyword>
<evidence type="ECO:0000259" key="3">
    <source>
        <dbReference type="PROSITE" id="PS50089"/>
    </source>
</evidence>
<keyword evidence="1" id="KW-0479">Metal-binding</keyword>
<dbReference type="InterPro" id="IPR001841">
    <property type="entry name" value="Znf_RING"/>
</dbReference>
<dbReference type="AlphaFoldDB" id="A0A507DZ75"/>
<protein>
    <recommendedName>
        <fullName evidence="3">RING-type domain-containing protein</fullName>
    </recommendedName>
</protein>
<proteinExistence type="predicted"/>
<feature type="domain" description="RING-type" evidence="3">
    <location>
        <begin position="110"/>
        <end position="149"/>
    </location>
</feature>
<dbReference type="Gene3D" id="3.30.40.10">
    <property type="entry name" value="Zinc/RING finger domain, C3HC4 (zinc finger)"/>
    <property type="match status" value="1"/>
</dbReference>
<dbReference type="GO" id="GO:0008270">
    <property type="term" value="F:zinc ion binding"/>
    <property type="evidence" value="ECO:0007669"/>
    <property type="project" value="UniProtKB-KW"/>
</dbReference>
<dbReference type="EMBL" id="QEAQ01000080">
    <property type="protein sequence ID" value="TPX56258.1"/>
    <property type="molecule type" value="Genomic_DNA"/>
</dbReference>
<feature type="compositionally biased region" description="Pro residues" evidence="2">
    <location>
        <begin position="52"/>
        <end position="65"/>
    </location>
</feature>
<dbReference type="SUPFAM" id="SSF57850">
    <property type="entry name" value="RING/U-box"/>
    <property type="match status" value="1"/>
</dbReference>
<dbReference type="PROSITE" id="PS50089">
    <property type="entry name" value="ZF_RING_2"/>
    <property type="match status" value="1"/>
</dbReference>
<evidence type="ECO:0000256" key="2">
    <source>
        <dbReference type="SAM" id="MobiDB-lite"/>
    </source>
</evidence>
<keyword evidence="1" id="KW-0863">Zinc-finger</keyword>
<feature type="region of interest" description="Disordered" evidence="2">
    <location>
        <begin position="48"/>
        <end position="71"/>
    </location>
</feature>
<dbReference type="Pfam" id="PF13639">
    <property type="entry name" value="zf-RING_2"/>
    <property type="match status" value="1"/>
</dbReference>
<dbReference type="PANTHER" id="PTHR10131:SF94">
    <property type="entry name" value="TNF RECEPTOR-ASSOCIATED FACTOR 4"/>
    <property type="match status" value="1"/>
</dbReference>
<dbReference type="Proteomes" id="UP000318582">
    <property type="component" value="Unassembled WGS sequence"/>
</dbReference>
<evidence type="ECO:0000313" key="4">
    <source>
        <dbReference type="EMBL" id="TPX56258.1"/>
    </source>
</evidence>
<evidence type="ECO:0000256" key="1">
    <source>
        <dbReference type="PROSITE-ProRule" id="PRU00175"/>
    </source>
</evidence>
<gene>
    <name evidence="4" type="ORF">PhCBS80983_g04662</name>
</gene>
<sequence length="377" mass="40857">MVAVVRSKKLPVEPKRSFSQPIISATNATANSRAQFANDPSLPFAWRLSPSSPTPATSPPPPPGSPLEHLISPRTASRNAAATTTVFQQAYNYIHPFDTDDSEFAASVTCPLCVQVYATPIILPCCNSRVCSTCVRRWMKTSSTCPWCREDICVTDVTVDRDLKKVVDDLDVCCVNRRQGCEWVGPRKYTLIHVAEECLLTDVPPPRTSASTLFHLSLLESSTVPSPLTTLIPRGASALDGAAVIPSRYLPARIPERTTSSAAALDGTTTNPRRPIPFKKAGQRGSVLVPTRGQSSIPNAGDRFAPLRRSVSVDGSSEDWITEYSDSATSSMAAEPSVLDDEDHLSLCLYLQLQREAASTSMQIASNGVSSRHSRKQ</sequence>
<keyword evidence="5" id="KW-1185">Reference proteome</keyword>
<dbReference type="STRING" id="109895.A0A507DZ75"/>
<reference evidence="4 5" key="1">
    <citation type="journal article" date="2019" name="Sci. Rep.">
        <title>Comparative genomics of chytrid fungi reveal insights into the obligate biotrophic and pathogenic lifestyle of Synchytrium endobioticum.</title>
        <authorList>
            <person name="van de Vossenberg B.T.L.H."/>
            <person name="Warris S."/>
            <person name="Nguyen H.D.T."/>
            <person name="van Gent-Pelzer M.P.E."/>
            <person name="Joly D.L."/>
            <person name="van de Geest H.C."/>
            <person name="Bonants P.J.M."/>
            <person name="Smith D.S."/>
            <person name="Levesque C.A."/>
            <person name="van der Lee T.A.J."/>
        </authorList>
    </citation>
    <scope>NUCLEOTIDE SEQUENCE [LARGE SCALE GENOMIC DNA]</scope>
    <source>
        <strain evidence="4 5">CBS 809.83</strain>
    </source>
</reference>
<dbReference type="InterPro" id="IPR013083">
    <property type="entry name" value="Znf_RING/FYVE/PHD"/>
</dbReference>
<comment type="caution">
    <text evidence="4">The sequence shown here is derived from an EMBL/GenBank/DDBJ whole genome shotgun (WGS) entry which is preliminary data.</text>
</comment>
<accession>A0A507DZ75</accession>